<protein>
    <submittedName>
        <fullName evidence="7">TM2 domain-containing protein</fullName>
    </submittedName>
</protein>
<reference evidence="7 8" key="1">
    <citation type="submission" date="2019-06" db="EMBL/GenBank/DDBJ databases">
        <title>Sequencing the genomes of 1000 actinobacteria strains.</title>
        <authorList>
            <person name="Klenk H.-P."/>
        </authorList>
    </citation>
    <scope>NUCLEOTIDE SEQUENCE [LARGE SCALE GENOMIC DNA]</scope>
    <source>
        <strain evidence="7 8">DSM 4813</strain>
    </source>
</reference>
<dbReference type="PANTHER" id="PTHR21016:SF25">
    <property type="entry name" value="TM2 DOMAIN-CONTAINING PROTEIN DDB_G0277895-RELATED"/>
    <property type="match status" value="1"/>
</dbReference>
<evidence type="ECO:0000259" key="6">
    <source>
        <dbReference type="Pfam" id="PF05154"/>
    </source>
</evidence>
<keyword evidence="3 5" id="KW-1133">Transmembrane helix</keyword>
<evidence type="ECO:0000256" key="3">
    <source>
        <dbReference type="ARBA" id="ARBA00022989"/>
    </source>
</evidence>
<keyword evidence="2 5" id="KW-0812">Transmembrane</keyword>
<evidence type="ECO:0000313" key="8">
    <source>
        <dbReference type="Proteomes" id="UP000315389"/>
    </source>
</evidence>
<organism evidence="7 8">
    <name type="scientific">Rarobacter faecitabidus</name>
    <dbReference type="NCBI Taxonomy" id="13243"/>
    <lineage>
        <taxon>Bacteria</taxon>
        <taxon>Bacillati</taxon>
        <taxon>Actinomycetota</taxon>
        <taxon>Actinomycetes</taxon>
        <taxon>Micrococcales</taxon>
        <taxon>Rarobacteraceae</taxon>
        <taxon>Rarobacter</taxon>
    </lineage>
</organism>
<dbReference type="GO" id="GO:0016020">
    <property type="term" value="C:membrane"/>
    <property type="evidence" value="ECO:0007669"/>
    <property type="project" value="UniProtKB-SubCell"/>
</dbReference>
<dbReference type="OrthoDB" id="2004788at2"/>
<gene>
    <name evidence="7" type="ORF">FB461_2348</name>
</gene>
<keyword evidence="4 5" id="KW-0472">Membrane</keyword>
<evidence type="ECO:0000256" key="4">
    <source>
        <dbReference type="ARBA" id="ARBA00023136"/>
    </source>
</evidence>
<dbReference type="EMBL" id="VFOS01000005">
    <property type="protein sequence ID" value="TQL57227.1"/>
    <property type="molecule type" value="Genomic_DNA"/>
</dbReference>
<evidence type="ECO:0000256" key="5">
    <source>
        <dbReference type="SAM" id="Phobius"/>
    </source>
</evidence>
<dbReference type="InterPro" id="IPR050932">
    <property type="entry name" value="TM2D1-3-like"/>
</dbReference>
<evidence type="ECO:0000313" key="7">
    <source>
        <dbReference type="EMBL" id="TQL57227.1"/>
    </source>
</evidence>
<comment type="caution">
    <text evidence="7">The sequence shown here is derived from an EMBL/GenBank/DDBJ whole genome shotgun (WGS) entry which is preliminary data.</text>
</comment>
<dbReference type="InterPro" id="IPR007829">
    <property type="entry name" value="TM2"/>
</dbReference>
<feature type="domain" description="TM2" evidence="6">
    <location>
        <begin position="11"/>
        <end position="59"/>
    </location>
</feature>
<dbReference type="Proteomes" id="UP000315389">
    <property type="component" value="Unassembled WGS sequence"/>
</dbReference>
<dbReference type="AlphaFoldDB" id="A0A542ZA61"/>
<keyword evidence="8" id="KW-1185">Reference proteome</keyword>
<accession>A0A542ZA61</accession>
<dbReference type="Pfam" id="PF05154">
    <property type="entry name" value="TM2"/>
    <property type="match status" value="1"/>
</dbReference>
<comment type="subcellular location">
    <subcellularLocation>
        <location evidence="1">Membrane</location>
        <topology evidence="1">Multi-pass membrane protein</topology>
    </subcellularLocation>
</comment>
<name>A0A542ZA61_RARFA</name>
<dbReference type="PANTHER" id="PTHR21016">
    <property type="entry name" value="BETA-AMYLOID BINDING PROTEIN-RELATED"/>
    <property type="match status" value="1"/>
</dbReference>
<evidence type="ECO:0000256" key="2">
    <source>
        <dbReference type="ARBA" id="ARBA00022692"/>
    </source>
</evidence>
<feature type="transmembrane region" description="Helical" evidence="5">
    <location>
        <begin position="82"/>
        <end position="105"/>
    </location>
</feature>
<feature type="transmembrane region" description="Helical" evidence="5">
    <location>
        <begin position="44"/>
        <end position="62"/>
    </location>
</feature>
<sequence>MSNSYVSGPAQKSFVATWLLALFLGSLGIDRFYLGKFGTGLLKLVTGGAFGIWTIIDLVITLSGGQTDKQGRPLAGYEKNKAVAIVVTVIVLVLGVASGVGGGLANGS</sequence>
<evidence type="ECO:0000256" key="1">
    <source>
        <dbReference type="ARBA" id="ARBA00004141"/>
    </source>
</evidence>
<dbReference type="RefSeq" id="WP_142122252.1">
    <property type="nucleotide sequence ID" value="NZ_BAAASV010000002.1"/>
</dbReference>
<proteinExistence type="predicted"/>